<sequence length="484" mass="54333">MSAASMLGSEADILGMRPAKFYCLLQKDVERELERQFPQYIDDESLLDIYTKWLVFQIPNLGHRSHEDSSETIRRGCDYLSSRNYNKGLVLSAFSRHKDRYVREHPEATRRRSNLAVALILTALFRTILIRILVETTLTVLMIRIVPARPVAPIFRFVVMKQIVRIIRDARTDVYPGTMTMTHRNMSLHIAVINCIVANLQVAGMSHAASSRRLAPMDHAKPLIRIILTDRGVARKRSDGRLSPWDDIHPPPKKPREQDAWEGGLPWDDFEAPQKSNKRDSADSPTAKHGIATDHKHAPNVNSKKAVPSLGYAKAAGESTDAEWEQAGTEANAFLEALGRELAECPELETSANLRNEGSSDSPNYSSASPVSSADQYHSPANPVPDGDEDSFMDDFLDDIAEPTRSMGCEIDEDQPCSDPGIIPFQTLKSLQRDPPYDSGVLNLFRCKKDSHVYINVVRRRNAVDLYTETEEERATVRMLNLAV</sequence>
<name>A0AAD8V9Y6_9PEZI</name>
<dbReference type="RefSeq" id="XP_060418111.1">
    <property type="nucleotide sequence ID" value="XM_060553877.1"/>
</dbReference>
<evidence type="ECO:0000313" key="2">
    <source>
        <dbReference type="EMBL" id="KAK1597321.1"/>
    </source>
</evidence>
<reference evidence="2" key="1">
    <citation type="submission" date="2021-06" db="EMBL/GenBank/DDBJ databases">
        <title>Comparative genomics, transcriptomics and evolutionary studies reveal genomic signatures of adaptation to plant cell wall in hemibiotrophic fungi.</title>
        <authorList>
            <consortium name="DOE Joint Genome Institute"/>
            <person name="Baroncelli R."/>
            <person name="Diaz J.F."/>
            <person name="Benocci T."/>
            <person name="Peng M."/>
            <person name="Battaglia E."/>
            <person name="Haridas S."/>
            <person name="Andreopoulos W."/>
            <person name="Labutti K."/>
            <person name="Pangilinan J."/>
            <person name="Floch G.L."/>
            <person name="Makela M.R."/>
            <person name="Henrissat B."/>
            <person name="Grigoriev I.V."/>
            <person name="Crouch J.A."/>
            <person name="De Vries R.P."/>
            <person name="Sukno S.A."/>
            <person name="Thon M.R."/>
        </authorList>
    </citation>
    <scope>NUCLEOTIDE SEQUENCE</scope>
    <source>
        <strain evidence="2">CBS 125086</strain>
    </source>
</reference>
<feature type="region of interest" description="Disordered" evidence="1">
    <location>
        <begin position="353"/>
        <end position="393"/>
    </location>
</feature>
<comment type="caution">
    <text evidence="2">The sequence shown here is derived from an EMBL/GenBank/DDBJ whole genome shotgun (WGS) entry which is preliminary data.</text>
</comment>
<evidence type="ECO:0000256" key="1">
    <source>
        <dbReference type="SAM" id="MobiDB-lite"/>
    </source>
</evidence>
<feature type="region of interest" description="Disordered" evidence="1">
    <location>
        <begin position="237"/>
        <end position="305"/>
    </location>
</feature>
<feature type="compositionally biased region" description="Basic and acidic residues" evidence="1">
    <location>
        <begin position="237"/>
        <end position="259"/>
    </location>
</feature>
<proteinExistence type="predicted"/>
<organism evidence="2 3">
    <name type="scientific">Colletotrichum navitas</name>
    <dbReference type="NCBI Taxonomy" id="681940"/>
    <lineage>
        <taxon>Eukaryota</taxon>
        <taxon>Fungi</taxon>
        <taxon>Dikarya</taxon>
        <taxon>Ascomycota</taxon>
        <taxon>Pezizomycotina</taxon>
        <taxon>Sordariomycetes</taxon>
        <taxon>Hypocreomycetidae</taxon>
        <taxon>Glomerellales</taxon>
        <taxon>Glomerellaceae</taxon>
        <taxon>Colletotrichum</taxon>
        <taxon>Colletotrichum graminicola species complex</taxon>
    </lineage>
</organism>
<dbReference type="Proteomes" id="UP001230504">
    <property type="component" value="Unassembled WGS sequence"/>
</dbReference>
<protein>
    <submittedName>
        <fullName evidence="2">Uncharacterized protein</fullName>
    </submittedName>
</protein>
<keyword evidence="3" id="KW-1185">Reference proteome</keyword>
<feature type="compositionally biased region" description="Low complexity" evidence="1">
    <location>
        <begin position="359"/>
        <end position="375"/>
    </location>
</feature>
<accession>A0AAD8V9Y6</accession>
<dbReference type="AlphaFoldDB" id="A0AAD8V9Y6"/>
<evidence type="ECO:0000313" key="3">
    <source>
        <dbReference type="Proteomes" id="UP001230504"/>
    </source>
</evidence>
<dbReference type="GeneID" id="85438117"/>
<gene>
    <name evidence="2" type="ORF">LY79DRAFT_507967</name>
</gene>
<dbReference type="EMBL" id="JAHLJV010000008">
    <property type="protein sequence ID" value="KAK1597321.1"/>
    <property type="molecule type" value="Genomic_DNA"/>
</dbReference>